<keyword evidence="3" id="KW-1185">Reference proteome</keyword>
<dbReference type="EMBL" id="JBGNYA010000001">
    <property type="protein sequence ID" value="MFA1612087.1"/>
    <property type="molecule type" value="Genomic_DNA"/>
</dbReference>
<dbReference type="RefSeq" id="WP_372390713.1">
    <property type="nucleotide sequence ID" value="NZ_JBGNYA010000001.1"/>
</dbReference>
<dbReference type="Proteomes" id="UP001570511">
    <property type="component" value="Unassembled WGS sequence"/>
</dbReference>
<feature type="compositionally biased region" description="Polar residues" evidence="1">
    <location>
        <begin position="83"/>
        <end position="93"/>
    </location>
</feature>
<gene>
    <name evidence="2" type="ORF">OS889_13875</name>
</gene>
<proteinExistence type="predicted"/>
<protein>
    <submittedName>
        <fullName evidence="2">Uncharacterized protein</fullName>
    </submittedName>
</protein>
<reference evidence="2 3" key="1">
    <citation type="submission" date="2024-08" db="EMBL/GenBank/DDBJ databases">
        <title>Halobellus sp. MBLA0158 whole genome sequence.</title>
        <authorList>
            <person name="Hwang C.Y."/>
            <person name="Cho E.-S."/>
            <person name="Seo M.-J."/>
        </authorList>
    </citation>
    <scope>NUCLEOTIDE SEQUENCE [LARGE SCALE GENOMIC DNA]</scope>
    <source>
        <strain evidence="2 3">MBLA0158</strain>
    </source>
</reference>
<sequence length="215" mass="23036">MSLATQLRDLATLVDRIEDHLDVDVQSAQPAGGDPDSDLLRADLTVVVPTDALDTAAGSETDPAQVHESIDDGALEGEVETPDPQTASNSSERPSGGTERLEDLEAGDVVEFELSGTSGVHQANVGPVIVDPPFPPANVAEQTNEEQLPGHLQVSLENTDTGTKWCFNREIDPEDGLTGPIEAKVKACIDIRHPPRYRWQDRGTVESLEVVGRAE</sequence>
<comment type="caution">
    <text evidence="2">The sequence shown here is derived from an EMBL/GenBank/DDBJ whole genome shotgun (WGS) entry which is preliminary data.</text>
</comment>
<evidence type="ECO:0000313" key="2">
    <source>
        <dbReference type="EMBL" id="MFA1612087.1"/>
    </source>
</evidence>
<evidence type="ECO:0000313" key="3">
    <source>
        <dbReference type="Proteomes" id="UP001570511"/>
    </source>
</evidence>
<feature type="region of interest" description="Disordered" evidence="1">
    <location>
        <begin position="76"/>
        <end position="100"/>
    </location>
</feature>
<dbReference type="AlphaFoldDB" id="A0ABD5MFN5"/>
<name>A0ABD5MFN5_9EURY</name>
<evidence type="ECO:0000256" key="1">
    <source>
        <dbReference type="SAM" id="MobiDB-lite"/>
    </source>
</evidence>
<accession>A0ABD5MFN5</accession>
<organism evidence="2 3">
    <name type="scientific">Halobellus rubicundus</name>
    <dbReference type="NCBI Taxonomy" id="2996466"/>
    <lineage>
        <taxon>Archaea</taxon>
        <taxon>Methanobacteriati</taxon>
        <taxon>Methanobacteriota</taxon>
        <taxon>Stenosarchaea group</taxon>
        <taxon>Halobacteria</taxon>
        <taxon>Halobacteriales</taxon>
        <taxon>Haloferacaceae</taxon>
        <taxon>Halobellus</taxon>
    </lineage>
</organism>